<proteinExistence type="predicted"/>
<dbReference type="AlphaFoldDB" id="A0AA42N7B9"/>
<reference evidence="1" key="1">
    <citation type="submission" date="2022-09" db="EMBL/GenBank/DDBJ databases">
        <title>Intensive care unit water sources are persistently colonized with multi-drug resistant bacteria and are the site of extensive horizontal gene transfer of antibiotic resistance genes.</title>
        <authorList>
            <person name="Diorio-Toth L."/>
        </authorList>
    </citation>
    <scope>NUCLEOTIDE SEQUENCE</scope>
    <source>
        <strain evidence="1">GD03990</strain>
    </source>
</reference>
<dbReference type="Proteomes" id="UP001158730">
    <property type="component" value="Unassembled WGS sequence"/>
</dbReference>
<evidence type="ECO:0000313" key="1">
    <source>
        <dbReference type="EMBL" id="MDH1057411.1"/>
    </source>
</evidence>
<dbReference type="EMBL" id="JAOBYN010000060">
    <property type="protein sequence ID" value="MDH1057411.1"/>
    <property type="molecule type" value="Genomic_DNA"/>
</dbReference>
<organism evidence="1 2">
    <name type="scientific">Aquipseudomonas alcaligenes</name>
    <name type="common">Pseudomonas alcaligenes</name>
    <dbReference type="NCBI Taxonomy" id="43263"/>
    <lineage>
        <taxon>Bacteria</taxon>
        <taxon>Pseudomonadati</taxon>
        <taxon>Pseudomonadota</taxon>
        <taxon>Gammaproteobacteria</taxon>
        <taxon>Pseudomonadales</taxon>
        <taxon>Pseudomonadaceae</taxon>
        <taxon>Aquipseudomonas</taxon>
    </lineage>
</organism>
<gene>
    <name evidence="1" type="ORF">N5C05_22000</name>
</gene>
<sequence length="63" mass="6803">GICPRKAGYAIATALTTGSKSFPHCLWGESICALLEGMHGQAHFSVKNFLKSSFDIFELSVID</sequence>
<evidence type="ECO:0000313" key="2">
    <source>
        <dbReference type="Proteomes" id="UP001158730"/>
    </source>
</evidence>
<protein>
    <submittedName>
        <fullName evidence="1">Uncharacterized protein</fullName>
    </submittedName>
</protein>
<dbReference type="RefSeq" id="WP_280055507.1">
    <property type="nucleotide sequence ID" value="NZ_JAOBYN010000060.1"/>
</dbReference>
<comment type="caution">
    <text evidence="1">The sequence shown here is derived from an EMBL/GenBank/DDBJ whole genome shotgun (WGS) entry which is preliminary data.</text>
</comment>
<accession>A0AA42N7B9</accession>
<feature type="non-terminal residue" evidence="1">
    <location>
        <position position="1"/>
    </location>
</feature>
<name>A0AA42N7B9_AQUAC</name>